<feature type="region of interest" description="Disordered" evidence="1">
    <location>
        <begin position="47"/>
        <end position="109"/>
    </location>
</feature>
<reference evidence="2" key="1">
    <citation type="journal article" date="2004" name="Nature">
        <title>Genome duplication in the teleost fish Tetraodon nigroviridis reveals the early vertebrate proto-karyotype.</title>
        <authorList>
            <person name="Jaillon O."/>
            <person name="Aury J.-M."/>
            <person name="Brunet F."/>
            <person name="Petit J.-L."/>
            <person name="Stange-Thomann N."/>
            <person name="Mauceli E."/>
            <person name="Bouneau L."/>
            <person name="Fischer C."/>
            <person name="Ozouf-Costaz C."/>
            <person name="Bernot A."/>
            <person name="Nicaud S."/>
            <person name="Jaffe D."/>
            <person name="Fisher S."/>
            <person name="Lutfalla G."/>
            <person name="Dossat C."/>
            <person name="Segurens B."/>
            <person name="Dasilva C."/>
            <person name="Salanoubat M."/>
            <person name="Levy M."/>
            <person name="Boudet N."/>
            <person name="Castellano S."/>
            <person name="Anthouard V."/>
            <person name="Jubin C."/>
            <person name="Castelli V."/>
            <person name="Katinka M."/>
            <person name="Vacherie B."/>
            <person name="Biemont C."/>
            <person name="Skalli Z."/>
            <person name="Cattolico L."/>
            <person name="Poulain J."/>
            <person name="De Berardinis V."/>
            <person name="Cruaud C."/>
            <person name="Duprat S."/>
            <person name="Brottier P."/>
            <person name="Coutanceau J.-P."/>
            <person name="Gouzy J."/>
            <person name="Parra G."/>
            <person name="Lardier G."/>
            <person name="Chapple C."/>
            <person name="McKernan K.J."/>
            <person name="McEwan P."/>
            <person name="Bosak S."/>
            <person name="Kellis M."/>
            <person name="Volff J.-N."/>
            <person name="Guigo R."/>
            <person name="Zody M.C."/>
            <person name="Mesirov J."/>
            <person name="Lindblad-Toh K."/>
            <person name="Birren B."/>
            <person name="Nusbaum C."/>
            <person name="Kahn D."/>
            <person name="Robinson-Rechavi M."/>
            <person name="Laudet V."/>
            <person name="Schachter V."/>
            <person name="Quetier F."/>
            <person name="Saurin W."/>
            <person name="Scarpelli C."/>
            <person name="Wincker P."/>
            <person name="Lander E.S."/>
            <person name="Weissenbach J."/>
            <person name="Roest Crollius H."/>
        </authorList>
    </citation>
    <scope>NUCLEOTIDE SEQUENCE [LARGE SCALE GENOMIC DNA]</scope>
</reference>
<sequence length="109" mass="12044">MMKVRRYLRGSGRVLAFVFVASVVWLLFDMAALRLSINDVNSRILKEQSDPREGASQAAVRGCSADQRGPQTPAPEGEFGPLTCWQGSPRRCETGSSLQTEREERGAED</sequence>
<reference evidence="2" key="2">
    <citation type="submission" date="2004-02" db="EMBL/GenBank/DDBJ databases">
        <authorList>
            <consortium name="Genoscope"/>
            <consortium name="Whitehead Institute Centre for Genome Research"/>
        </authorList>
    </citation>
    <scope>NUCLEOTIDE SEQUENCE</scope>
</reference>
<evidence type="ECO:0000256" key="1">
    <source>
        <dbReference type="SAM" id="MobiDB-lite"/>
    </source>
</evidence>
<comment type="caution">
    <text evidence="2">The sequence shown here is derived from an EMBL/GenBank/DDBJ whole genome shotgun (WGS) entry which is preliminary data.</text>
</comment>
<name>Q4RQL0_TETNG</name>
<dbReference type="EMBL" id="CAAE01015004">
    <property type="protein sequence ID" value="CAG09322.1"/>
    <property type="molecule type" value="Genomic_DNA"/>
</dbReference>
<dbReference type="AlphaFoldDB" id="Q4RQL0"/>
<evidence type="ECO:0000313" key="2">
    <source>
        <dbReference type="EMBL" id="CAG09322.1"/>
    </source>
</evidence>
<dbReference type="KEGG" id="tng:GSTEN00030559G001"/>
<gene>
    <name evidence="2" type="ORF">GSTENG00030559001</name>
</gene>
<organism evidence="2">
    <name type="scientific">Tetraodon nigroviridis</name>
    <name type="common">Spotted green pufferfish</name>
    <name type="synonym">Chelonodon nigroviridis</name>
    <dbReference type="NCBI Taxonomy" id="99883"/>
    <lineage>
        <taxon>Eukaryota</taxon>
        <taxon>Metazoa</taxon>
        <taxon>Chordata</taxon>
        <taxon>Craniata</taxon>
        <taxon>Vertebrata</taxon>
        <taxon>Euteleostomi</taxon>
        <taxon>Actinopterygii</taxon>
        <taxon>Neopterygii</taxon>
        <taxon>Teleostei</taxon>
        <taxon>Neoteleostei</taxon>
        <taxon>Acanthomorphata</taxon>
        <taxon>Eupercaria</taxon>
        <taxon>Tetraodontiformes</taxon>
        <taxon>Tetradontoidea</taxon>
        <taxon>Tetraodontidae</taxon>
        <taxon>Tetraodon</taxon>
    </lineage>
</organism>
<proteinExistence type="predicted"/>
<accession>Q4RQL0</accession>
<dbReference type="OrthoDB" id="9982049at2759"/>
<feature type="compositionally biased region" description="Basic and acidic residues" evidence="1">
    <location>
        <begin position="100"/>
        <end position="109"/>
    </location>
</feature>
<protein>
    <submittedName>
        <fullName evidence="2">(spotted green pufferfish) hypothetical protein</fullName>
    </submittedName>
</protein>